<dbReference type="InterPro" id="IPR029479">
    <property type="entry name" value="Nitroreductase"/>
</dbReference>
<evidence type="ECO:0000313" key="5">
    <source>
        <dbReference type="EMBL" id="MBR9973536.1"/>
    </source>
</evidence>
<reference evidence="5 6" key="1">
    <citation type="submission" date="2021-04" db="EMBL/GenBank/DDBJ databases">
        <title>Magnetospirillum sulfuroxidans sp. nov., a facultative chemolithoautotrophic sulfur-oxidizing alphaproteobacterium isolated from freshwater sediment and proposals for Paramagetospirillum gen. nov., and Magnetospirillaceae fam. nov.</title>
        <authorList>
            <person name="Koziaeva V."/>
            <person name="Geelhoed J.S."/>
            <person name="Sorokin D.Y."/>
            <person name="Grouzdev D.S."/>
        </authorList>
    </citation>
    <scope>NUCLEOTIDE SEQUENCE [LARGE SCALE GENOMIC DNA]</scope>
    <source>
        <strain evidence="5 6">J10</strain>
    </source>
</reference>
<dbReference type="Proteomes" id="UP000680714">
    <property type="component" value="Unassembled WGS sequence"/>
</dbReference>
<sequence length="250" mass="27563">MTETAAARQSEMILSDQDRRGLYRAILGRRDVRGQFLPDAIADDVLARILVAAHYAPSVGFMQPWSFIIVRSPDQRARIKAAFDRANTEAALMFDGERAEKYRALKLEGILDAPINLCITCDRDRAGPVVLGRTHMPEMDLYSTVCAVENLWLAARAEGLGVGWVSIIQPEALRAILGLPEQVVPVAYLCLGKVSHFLAQPELQNSGWRQRLPLQDLVAFDAWQGAASTEDDALLAALRHAQDKAAMGEI</sequence>
<keyword evidence="3 5" id="KW-0560">Oxidoreductase</keyword>
<dbReference type="GO" id="GO:0102919">
    <property type="term" value="F:5,6-dimethylbenzimidazole synthase activity"/>
    <property type="evidence" value="ECO:0007669"/>
    <property type="project" value="UniProtKB-EC"/>
</dbReference>
<name>A0ABS5IGJ0_9PROT</name>
<dbReference type="PANTHER" id="PTHR23026">
    <property type="entry name" value="NADPH NITROREDUCTASE"/>
    <property type="match status" value="1"/>
</dbReference>
<evidence type="ECO:0000256" key="1">
    <source>
        <dbReference type="ARBA" id="ARBA00022630"/>
    </source>
</evidence>
<evidence type="ECO:0000256" key="3">
    <source>
        <dbReference type="ARBA" id="ARBA00023002"/>
    </source>
</evidence>
<dbReference type="SUPFAM" id="SSF55469">
    <property type="entry name" value="FMN-dependent nitroreductase-like"/>
    <property type="match status" value="1"/>
</dbReference>
<dbReference type="PANTHER" id="PTHR23026:SF90">
    <property type="entry name" value="IODOTYROSINE DEIODINASE 1"/>
    <property type="match status" value="1"/>
</dbReference>
<dbReference type="RefSeq" id="WP_211551358.1">
    <property type="nucleotide sequence ID" value="NZ_JAGTUF010000025.1"/>
</dbReference>
<comment type="caution">
    <text evidence="5">The sequence shown here is derived from an EMBL/GenBank/DDBJ whole genome shotgun (WGS) entry which is preliminary data.</text>
</comment>
<dbReference type="NCBIfam" id="TIGR02476">
    <property type="entry name" value="BluB"/>
    <property type="match status" value="1"/>
</dbReference>
<dbReference type="Gene3D" id="3.40.109.10">
    <property type="entry name" value="NADH Oxidase"/>
    <property type="match status" value="1"/>
</dbReference>
<dbReference type="InterPro" id="IPR000415">
    <property type="entry name" value="Nitroreductase-like"/>
</dbReference>
<dbReference type="EMBL" id="JAGTUF010000025">
    <property type="protein sequence ID" value="MBR9973536.1"/>
    <property type="molecule type" value="Genomic_DNA"/>
</dbReference>
<evidence type="ECO:0000256" key="2">
    <source>
        <dbReference type="ARBA" id="ARBA00022643"/>
    </source>
</evidence>
<dbReference type="EC" id="1.13.11.79" evidence="5"/>
<evidence type="ECO:0000259" key="4">
    <source>
        <dbReference type="Pfam" id="PF00881"/>
    </source>
</evidence>
<accession>A0ABS5IGJ0</accession>
<protein>
    <submittedName>
        <fullName evidence="5">5,6-dimethylbenzimidazole synthase</fullName>
        <ecNumber evidence="5">1.13.11.79</ecNumber>
    </submittedName>
</protein>
<proteinExistence type="predicted"/>
<evidence type="ECO:0000313" key="6">
    <source>
        <dbReference type="Proteomes" id="UP000680714"/>
    </source>
</evidence>
<organism evidence="5 6">
    <name type="scientific">Magnetospirillum sulfuroxidans</name>
    <dbReference type="NCBI Taxonomy" id="611300"/>
    <lineage>
        <taxon>Bacteria</taxon>
        <taxon>Pseudomonadati</taxon>
        <taxon>Pseudomonadota</taxon>
        <taxon>Alphaproteobacteria</taxon>
        <taxon>Rhodospirillales</taxon>
        <taxon>Rhodospirillaceae</taxon>
        <taxon>Magnetospirillum</taxon>
    </lineage>
</organism>
<keyword evidence="1" id="KW-0285">Flavoprotein</keyword>
<dbReference type="CDD" id="cd02145">
    <property type="entry name" value="BluB"/>
    <property type="match status" value="1"/>
</dbReference>
<keyword evidence="2" id="KW-0288">FMN</keyword>
<keyword evidence="6" id="KW-1185">Reference proteome</keyword>
<gene>
    <name evidence="5" type="primary">bluB</name>
    <name evidence="5" type="ORF">KEC16_17550</name>
</gene>
<dbReference type="Pfam" id="PF00881">
    <property type="entry name" value="Nitroreductase"/>
    <property type="match status" value="1"/>
</dbReference>
<dbReference type="InterPro" id="IPR012825">
    <property type="entry name" value="BluB"/>
</dbReference>
<dbReference type="InterPro" id="IPR050627">
    <property type="entry name" value="Nitroreductase/BluB"/>
</dbReference>
<feature type="domain" description="Nitroreductase" evidence="4">
    <location>
        <begin position="26"/>
        <end position="193"/>
    </location>
</feature>